<dbReference type="GO" id="GO:0051537">
    <property type="term" value="F:2 iron, 2 sulfur cluster binding"/>
    <property type="evidence" value="ECO:0007669"/>
    <property type="project" value="UniProtKB-KW"/>
</dbReference>
<evidence type="ECO:0000256" key="5">
    <source>
        <dbReference type="ARBA" id="ARBA00023157"/>
    </source>
</evidence>
<dbReference type="InterPro" id="IPR006076">
    <property type="entry name" value="FAD-dep_OxRdtase"/>
</dbReference>
<dbReference type="PANTHER" id="PTHR13847:SF281">
    <property type="entry name" value="FAD DEPENDENT OXIDOREDUCTASE DOMAIN-CONTAINING PROTEIN"/>
    <property type="match status" value="1"/>
</dbReference>
<gene>
    <name evidence="7" type="ORF">EHT87_07700</name>
</gene>
<name>A0A3P1CY41_9BACT</name>
<evidence type="ECO:0000256" key="2">
    <source>
        <dbReference type="ARBA" id="ARBA00022723"/>
    </source>
</evidence>
<dbReference type="GO" id="GO:0005737">
    <property type="term" value="C:cytoplasm"/>
    <property type="evidence" value="ECO:0007669"/>
    <property type="project" value="TreeGrafter"/>
</dbReference>
<evidence type="ECO:0000259" key="6">
    <source>
        <dbReference type="PROSITE" id="PS51296"/>
    </source>
</evidence>
<comment type="caution">
    <text evidence="7">The sequence shown here is derived from an EMBL/GenBank/DDBJ whole genome shotgun (WGS) entry which is preliminary data.</text>
</comment>
<dbReference type="Gene3D" id="3.50.50.60">
    <property type="entry name" value="FAD/NAD(P)-binding domain"/>
    <property type="match status" value="1"/>
</dbReference>
<dbReference type="RefSeq" id="WP_124905452.1">
    <property type="nucleotide sequence ID" value="NZ_RQJP01000001.1"/>
</dbReference>
<dbReference type="SUPFAM" id="SSF50022">
    <property type="entry name" value="ISP domain"/>
    <property type="match status" value="1"/>
</dbReference>
<accession>A0A3P1CY41</accession>
<evidence type="ECO:0000313" key="8">
    <source>
        <dbReference type="Proteomes" id="UP000274271"/>
    </source>
</evidence>
<organism evidence="7 8">
    <name type="scientific">Larkinella knui</name>
    <dbReference type="NCBI Taxonomy" id="2025310"/>
    <lineage>
        <taxon>Bacteria</taxon>
        <taxon>Pseudomonadati</taxon>
        <taxon>Bacteroidota</taxon>
        <taxon>Cytophagia</taxon>
        <taxon>Cytophagales</taxon>
        <taxon>Spirosomataceae</taxon>
        <taxon>Larkinella</taxon>
    </lineage>
</organism>
<protein>
    <submittedName>
        <fullName evidence="7">FAD-dependent oxidoreductase</fullName>
    </submittedName>
</protein>
<dbReference type="Proteomes" id="UP000274271">
    <property type="component" value="Unassembled WGS sequence"/>
</dbReference>
<dbReference type="FunFam" id="2.102.10.10:FF:000014">
    <property type="entry name" value="Oxidoreductase, FAD dependent"/>
    <property type="match status" value="1"/>
</dbReference>
<dbReference type="GO" id="GO:0046872">
    <property type="term" value="F:metal ion binding"/>
    <property type="evidence" value="ECO:0007669"/>
    <property type="project" value="UniProtKB-KW"/>
</dbReference>
<proteinExistence type="predicted"/>
<dbReference type="InterPro" id="IPR036922">
    <property type="entry name" value="Rieske_2Fe-2S_sf"/>
</dbReference>
<evidence type="ECO:0000256" key="1">
    <source>
        <dbReference type="ARBA" id="ARBA00022714"/>
    </source>
</evidence>
<dbReference type="Gene3D" id="2.102.10.10">
    <property type="entry name" value="Rieske [2Fe-2S] iron-sulphur domain"/>
    <property type="match status" value="1"/>
</dbReference>
<dbReference type="Pfam" id="PF00355">
    <property type="entry name" value="Rieske"/>
    <property type="match status" value="1"/>
</dbReference>
<dbReference type="PANTHER" id="PTHR13847">
    <property type="entry name" value="SARCOSINE DEHYDROGENASE-RELATED"/>
    <property type="match status" value="1"/>
</dbReference>
<keyword evidence="1" id="KW-0001">2Fe-2S</keyword>
<dbReference type="AlphaFoldDB" id="A0A3P1CY41"/>
<keyword evidence="8" id="KW-1185">Reference proteome</keyword>
<dbReference type="OrthoDB" id="9767869at2"/>
<keyword evidence="2" id="KW-0479">Metal-binding</keyword>
<keyword evidence="5" id="KW-1015">Disulfide bond</keyword>
<dbReference type="EMBL" id="RQJP01000001">
    <property type="protein sequence ID" value="RRB18149.1"/>
    <property type="molecule type" value="Genomic_DNA"/>
</dbReference>
<evidence type="ECO:0000256" key="4">
    <source>
        <dbReference type="ARBA" id="ARBA00023014"/>
    </source>
</evidence>
<dbReference type="Gene3D" id="3.30.9.10">
    <property type="entry name" value="D-Amino Acid Oxidase, subunit A, domain 2"/>
    <property type="match status" value="1"/>
</dbReference>
<dbReference type="InterPro" id="IPR036188">
    <property type="entry name" value="FAD/NAD-bd_sf"/>
</dbReference>
<sequence length="523" mass="57849">MKTNPDQASLTSGHHVSYWTDSVEPIRFTPLNQDRQADVVIVGAGIAGLSVGYNLAKSGKKVIILEDGYVGSGETGRTTAHLSNALDDQYTEIERYHGIEGARIAAESHTEAINFIERICQQEGIDCDFTRLDGYLFLHPTDQPDTLQQELEASHRAGVLTQMLDKVPGLTKDVGACVQFPRQAQFHPMKYLNGLAEAFIRLGGEIFTETRVTEVSENEVKTERYSVRAADVVVATNTPMNDLFTMHTKQWPYRTYVVGVKIPKGSVPAALWWDTGDQESKWITQPYNYIRLQPLDDQHDLVICGGHDHKTGQADEEGIPETDRYQKLIDWVKEHFSMATDVAYRWSGQVMEPLDAMAFIGKNPGNEHIYIVTGDSGNGMTHGTIAGLLLTDLINGLENRWATLYDPSRITLKVTGDYLKEAGNFAAQLADYFSSDEVKTVNELERGAGAILTSGLQKIAAYRDEEGALHTHSAICPHLACVVQWNADERSFDCPCHGSRFTGKGVLVNGPADSDLKKVTIKS</sequence>
<reference evidence="7 8" key="1">
    <citation type="submission" date="2018-11" db="EMBL/GenBank/DDBJ databases">
        <authorList>
            <person name="Zhou Z."/>
            <person name="Wang G."/>
        </authorList>
    </citation>
    <scope>NUCLEOTIDE SEQUENCE [LARGE SCALE GENOMIC DNA]</scope>
    <source>
        <strain evidence="7 8">KCTC42998</strain>
    </source>
</reference>
<dbReference type="InterPro" id="IPR005805">
    <property type="entry name" value="Rieske_Fe-S_prot_C"/>
</dbReference>
<dbReference type="Pfam" id="PF01266">
    <property type="entry name" value="DAO"/>
    <property type="match status" value="1"/>
</dbReference>
<dbReference type="PROSITE" id="PS51296">
    <property type="entry name" value="RIESKE"/>
    <property type="match status" value="1"/>
</dbReference>
<dbReference type="GO" id="GO:0016020">
    <property type="term" value="C:membrane"/>
    <property type="evidence" value="ECO:0007669"/>
    <property type="project" value="InterPro"/>
</dbReference>
<keyword evidence="3" id="KW-0408">Iron</keyword>
<dbReference type="InterPro" id="IPR017941">
    <property type="entry name" value="Rieske_2Fe-2S"/>
</dbReference>
<feature type="domain" description="Rieske" evidence="6">
    <location>
        <begin position="436"/>
        <end position="523"/>
    </location>
</feature>
<evidence type="ECO:0000256" key="3">
    <source>
        <dbReference type="ARBA" id="ARBA00023004"/>
    </source>
</evidence>
<dbReference type="PRINTS" id="PR00162">
    <property type="entry name" value="RIESKE"/>
</dbReference>
<keyword evidence="4" id="KW-0411">Iron-sulfur</keyword>
<evidence type="ECO:0000313" key="7">
    <source>
        <dbReference type="EMBL" id="RRB18149.1"/>
    </source>
</evidence>
<dbReference type="SUPFAM" id="SSF51905">
    <property type="entry name" value="FAD/NAD(P)-binding domain"/>
    <property type="match status" value="1"/>
</dbReference>